<keyword evidence="1" id="KW-0812">Transmembrane</keyword>
<keyword evidence="1" id="KW-1133">Transmembrane helix</keyword>
<accession>A0A7C9D5T5</accession>
<reference evidence="2" key="2">
    <citation type="submission" date="2020-07" db="EMBL/GenBank/DDBJ databases">
        <authorList>
            <person name="Vera ALvarez R."/>
            <person name="Arias-Moreno D.M."/>
            <person name="Jimenez-Jacinto V."/>
            <person name="Jimenez-Bremont J.F."/>
            <person name="Swaminathan K."/>
            <person name="Moose S.P."/>
            <person name="Guerrero-Gonzalez M.L."/>
            <person name="Marino-Ramirez L."/>
            <person name="Landsman D."/>
            <person name="Rodriguez-Kessler M."/>
            <person name="Delgado-Sanchez P."/>
        </authorList>
    </citation>
    <scope>NUCLEOTIDE SEQUENCE</scope>
    <source>
        <tissue evidence="2">Cladode</tissue>
    </source>
</reference>
<dbReference type="AlphaFoldDB" id="A0A7C9D5T5"/>
<protein>
    <submittedName>
        <fullName evidence="2">Uncharacterized protein</fullName>
    </submittedName>
</protein>
<dbReference type="EMBL" id="GISG01069524">
    <property type="protein sequence ID" value="MBA4629405.1"/>
    <property type="molecule type" value="Transcribed_RNA"/>
</dbReference>
<evidence type="ECO:0000313" key="2">
    <source>
        <dbReference type="EMBL" id="MBA4629409.1"/>
    </source>
</evidence>
<dbReference type="EMBL" id="GISG01069527">
    <property type="protein sequence ID" value="MBA4629407.1"/>
    <property type="molecule type" value="Transcribed_RNA"/>
</dbReference>
<dbReference type="EMBL" id="GISG01069528">
    <property type="protein sequence ID" value="MBA4629408.1"/>
    <property type="molecule type" value="Transcribed_RNA"/>
</dbReference>
<evidence type="ECO:0000256" key="1">
    <source>
        <dbReference type="SAM" id="Phobius"/>
    </source>
</evidence>
<feature type="transmembrane region" description="Helical" evidence="1">
    <location>
        <begin position="66"/>
        <end position="90"/>
    </location>
</feature>
<dbReference type="EMBL" id="GISG01069526">
    <property type="protein sequence ID" value="MBA4629406.1"/>
    <property type="molecule type" value="Transcribed_RNA"/>
</dbReference>
<proteinExistence type="predicted"/>
<dbReference type="EMBL" id="GISG01069523">
    <property type="protein sequence ID" value="MBA4629404.1"/>
    <property type="molecule type" value="Transcribed_RNA"/>
</dbReference>
<keyword evidence="1" id="KW-0472">Membrane</keyword>
<sequence>MSRYIVGIIFDISTTRMENKDDFIFTSTYDLNQTLVRCLLICSWGSLHVWEMDYGEISWWMGSPSIFNVSLVSVHRCPLICILLLMSYIWTLHIRAKAYELLDF</sequence>
<organism evidence="2">
    <name type="scientific">Opuntia streptacantha</name>
    <name type="common">Prickly pear cactus</name>
    <name type="synonym">Opuntia cardona</name>
    <dbReference type="NCBI Taxonomy" id="393608"/>
    <lineage>
        <taxon>Eukaryota</taxon>
        <taxon>Viridiplantae</taxon>
        <taxon>Streptophyta</taxon>
        <taxon>Embryophyta</taxon>
        <taxon>Tracheophyta</taxon>
        <taxon>Spermatophyta</taxon>
        <taxon>Magnoliopsida</taxon>
        <taxon>eudicotyledons</taxon>
        <taxon>Gunneridae</taxon>
        <taxon>Pentapetalae</taxon>
        <taxon>Caryophyllales</taxon>
        <taxon>Cactineae</taxon>
        <taxon>Cactaceae</taxon>
        <taxon>Opuntioideae</taxon>
        <taxon>Opuntia</taxon>
    </lineage>
</organism>
<dbReference type="EMBL" id="GISG01069530">
    <property type="protein sequence ID" value="MBA4629409.1"/>
    <property type="molecule type" value="Transcribed_RNA"/>
</dbReference>
<reference evidence="2" key="1">
    <citation type="journal article" date="2013" name="J. Plant Res.">
        <title>Effect of fungi and light on seed germination of three Opuntia species from semiarid lands of central Mexico.</title>
        <authorList>
            <person name="Delgado-Sanchez P."/>
            <person name="Jimenez-Bremont J.F."/>
            <person name="Guerrero-Gonzalez Mde L."/>
            <person name="Flores J."/>
        </authorList>
    </citation>
    <scope>NUCLEOTIDE SEQUENCE</scope>
    <source>
        <tissue evidence="2">Cladode</tissue>
    </source>
</reference>
<name>A0A7C9D5T5_OPUST</name>